<evidence type="ECO:0000313" key="4">
    <source>
        <dbReference type="Proteomes" id="UP000005666"/>
    </source>
</evidence>
<dbReference type="Gene3D" id="3.40.140.10">
    <property type="entry name" value="Cytidine Deaminase, domain 2"/>
    <property type="match status" value="1"/>
</dbReference>
<dbReference type="GO" id="GO:0008270">
    <property type="term" value="F:zinc ion binding"/>
    <property type="evidence" value="ECO:0007669"/>
    <property type="project" value="TreeGrafter"/>
</dbReference>
<dbReference type="KEGG" id="tpf:TPHA_0D00670"/>
<dbReference type="OMA" id="LTHFTCV"/>
<keyword evidence="4" id="KW-1185">Reference proteome</keyword>
<dbReference type="PROSITE" id="PS51747">
    <property type="entry name" value="CYT_DCMP_DEAMINASES_2"/>
    <property type="match status" value="1"/>
</dbReference>
<evidence type="ECO:0000259" key="2">
    <source>
        <dbReference type="PROSITE" id="PS51747"/>
    </source>
</evidence>
<dbReference type="SUPFAM" id="SSF53927">
    <property type="entry name" value="Cytidine deaminase-like"/>
    <property type="match status" value="1"/>
</dbReference>
<name>G8BS89_TETPH</name>
<accession>G8BS89</accession>
<dbReference type="CDD" id="cd01283">
    <property type="entry name" value="cytidine_deaminase"/>
    <property type="match status" value="1"/>
</dbReference>
<comment type="similarity">
    <text evidence="1">Belongs to the cytidine and deoxycytidylate deaminase family.</text>
</comment>
<dbReference type="STRING" id="1071381.G8BS89"/>
<organism evidence="3 4">
    <name type="scientific">Tetrapisispora phaffii (strain ATCC 24235 / CBS 4417 / NBRC 1672 / NRRL Y-8282 / UCD 70-5)</name>
    <name type="common">Yeast</name>
    <name type="synonym">Fabospora phaffii</name>
    <dbReference type="NCBI Taxonomy" id="1071381"/>
    <lineage>
        <taxon>Eukaryota</taxon>
        <taxon>Fungi</taxon>
        <taxon>Dikarya</taxon>
        <taxon>Ascomycota</taxon>
        <taxon>Saccharomycotina</taxon>
        <taxon>Saccharomycetes</taxon>
        <taxon>Saccharomycetales</taxon>
        <taxon>Saccharomycetaceae</taxon>
        <taxon>Tetrapisispora</taxon>
    </lineage>
</organism>
<dbReference type="GO" id="GO:0008655">
    <property type="term" value="P:pyrimidine-containing compound salvage"/>
    <property type="evidence" value="ECO:0007669"/>
    <property type="project" value="EnsemblFungi"/>
</dbReference>
<feature type="domain" description="CMP/dCMP-type deaminase" evidence="2">
    <location>
        <begin position="6"/>
        <end position="159"/>
    </location>
</feature>
<sequence length="161" mass="17587">MSSNEQLLEMLRANTLKARTLSYSPYSQFKVGCCLLVRDPNGGGVSGHHDTVIKVLGANVENASYGNTICAERTAMLKAMTSEEHAAAARDPKNWLAIGIIGDNPEGFISPCGICRQFIREFLTPDTENDVPIYLFSHTADNYKTTNISELLPMSFGPDSL</sequence>
<dbReference type="GO" id="GO:0042802">
    <property type="term" value="F:identical protein binding"/>
    <property type="evidence" value="ECO:0007669"/>
    <property type="project" value="EnsemblFungi"/>
</dbReference>
<dbReference type="InterPro" id="IPR002125">
    <property type="entry name" value="CMP_dCMP_dom"/>
</dbReference>
<gene>
    <name evidence="3" type="primary">TPHA0D00670</name>
    <name evidence="3" type="ordered locus">TPHA_0D00670</name>
</gene>
<dbReference type="OrthoDB" id="414540at2759"/>
<reference evidence="3 4" key="1">
    <citation type="journal article" date="2011" name="Proc. Natl. Acad. Sci. U.S.A.">
        <title>Evolutionary erosion of yeast sex chromosomes by mating-type switching accidents.</title>
        <authorList>
            <person name="Gordon J.L."/>
            <person name="Armisen D."/>
            <person name="Proux-Wera E."/>
            <person name="Oheigeartaigh S.S."/>
            <person name="Byrne K.P."/>
            <person name="Wolfe K.H."/>
        </authorList>
    </citation>
    <scope>NUCLEOTIDE SEQUENCE [LARGE SCALE GENOMIC DNA]</scope>
    <source>
        <strain evidence="4">ATCC 24235 / CBS 4417 / NBRC 1672 / NRRL Y-8282 / UCD 70-5</strain>
    </source>
</reference>
<dbReference type="InterPro" id="IPR016193">
    <property type="entry name" value="Cytidine_deaminase-like"/>
</dbReference>
<dbReference type="Pfam" id="PF00383">
    <property type="entry name" value="dCMP_cyt_deam_1"/>
    <property type="match status" value="1"/>
</dbReference>
<dbReference type="PANTHER" id="PTHR11644:SF2">
    <property type="entry name" value="CYTIDINE DEAMINASE"/>
    <property type="match status" value="1"/>
</dbReference>
<dbReference type="GO" id="GO:0004126">
    <property type="term" value="F:cytidine deaminase activity"/>
    <property type="evidence" value="ECO:0007669"/>
    <property type="project" value="EnsemblFungi"/>
</dbReference>
<dbReference type="AlphaFoldDB" id="G8BS89"/>
<dbReference type="eggNOG" id="KOG0833">
    <property type="taxonomic scope" value="Eukaryota"/>
</dbReference>
<dbReference type="InterPro" id="IPR050202">
    <property type="entry name" value="Cyt/Deoxycyt_deaminase"/>
</dbReference>
<dbReference type="RefSeq" id="XP_003685144.1">
    <property type="nucleotide sequence ID" value="XM_003685096.1"/>
</dbReference>
<dbReference type="EMBL" id="HE612859">
    <property type="protein sequence ID" value="CCE62710.1"/>
    <property type="molecule type" value="Genomic_DNA"/>
</dbReference>
<dbReference type="NCBIfam" id="NF004064">
    <property type="entry name" value="PRK05578.1"/>
    <property type="match status" value="1"/>
</dbReference>
<evidence type="ECO:0000313" key="3">
    <source>
        <dbReference type="EMBL" id="CCE62710.1"/>
    </source>
</evidence>
<dbReference type="GO" id="GO:0006216">
    <property type="term" value="P:cytidine catabolic process"/>
    <property type="evidence" value="ECO:0007669"/>
    <property type="project" value="EnsemblFungi"/>
</dbReference>
<protein>
    <recommendedName>
        <fullName evidence="2">CMP/dCMP-type deaminase domain-containing protein</fullName>
    </recommendedName>
</protein>
<dbReference type="GeneID" id="11534462"/>
<proteinExistence type="inferred from homology"/>
<evidence type="ECO:0000256" key="1">
    <source>
        <dbReference type="ARBA" id="ARBA00006576"/>
    </source>
</evidence>
<dbReference type="HOGENOM" id="CLU_097262_2_1_1"/>
<dbReference type="GO" id="GO:0006217">
    <property type="term" value="P:deoxycytidine catabolic process"/>
    <property type="evidence" value="ECO:0007669"/>
    <property type="project" value="EnsemblFungi"/>
</dbReference>
<dbReference type="Proteomes" id="UP000005666">
    <property type="component" value="Chromosome 4"/>
</dbReference>
<dbReference type="GO" id="GO:0005634">
    <property type="term" value="C:nucleus"/>
    <property type="evidence" value="ECO:0007669"/>
    <property type="project" value="EnsemblFungi"/>
</dbReference>
<dbReference type="PANTHER" id="PTHR11644">
    <property type="entry name" value="CYTIDINE DEAMINASE"/>
    <property type="match status" value="1"/>
</dbReference>
<dbReference type="GO" id="GO:0005829">
    <property type="term" value="C:cytosol"/>
    <property type="evidence" value="ECO:0007669"/>
    <property type="project" value="TreeGrafter"/>
</dbReference>